<organism evidence="1 2">
    <name type="scientific">Evansella caseinilytica</name>
    <dbReference type="NCBI Taxonomy" id="1503961"/>
    <lineage>
        <taxon>Bacteria</taxon>
        <taxon>Bacillati</taxon>
        <taxon>Bacillota</taxon>
        <taxon>Bacilli</taxon>
        <taxon>Bacillales</taxon>
        <taxon>Bacillaceae</taxon>
        <taxon>Evansella</taxon>
    </lineage>
</organism>
<dbReference type="AlphaFoldDB" id="A0A1H3HFT0"/>
<gene>
    <name evidence="1" type="ORF">SAMN05421736_101485</name>
</gene>
<dbReference type="PROSITE" id="PS51318">
    <property type="entry name" value="TAT"/>
    <property type="match status" value="1"/>
</dbReference>
<reference evidence="2" key="1">
    <citation type="submission" date="2016-10" db="EMBL/GenBank/DDBJ databases">
        <authorList>
            <person name="Varghese N."/>
            <person name="Submissions S."/>
        </authorList>
    </citation>
    <scope>NUCLEOTIDE SEQUENCE [LARGE SCALE GENOMIC DNA]</scope>
    <source>
        <strain evidence="2">SP</strain>
    </source>
</reference>
<evidence type="ECO:0000313" key="1">
    <source>
        <dbReference type="EMBL" id="SDY14331.1"/>
    </source>
</evidence>
<accession>A0A1H3HFT0</accession>
<keyword evidence="2" id="KW-1185">Reference proteome</keyword>
<dbReference type="STRING" id="1503961.SAMN05421736_101485"/>
<name>A0A1H3HFT0_9BACI</name>
<dbReference type="InterPro" id="IPR019546">
    <property type="entry name" value="TAT_signal_bac_arc"/>
</dbReference>
<dbReference type="NCBIfam" id="TIGR01409">
    <property type="entry name" value="TAT_signal_seq"/>
    <property type="match status" value="1"/>
</dbReference>
<sequence length="67" mass="7267">MDRRDFLRETAKTGVAALLTVALGPAIVDYAQAQEKSTAPQFTDAETWLLDTGTRQLGSDLASLVDR</sequence>
<dbReference type="EMBL" id="FNPI01000001">
    <property type="protein sequence ID" value="SDY14331.1"/>
    <property type="molecule type" value="Genomic_DNA"/>
</dbReference>
<dbReference type="Proteomes" id="UP000198935">
    <property type="component" value="Unassembled WGS sequence"/>
</dbReference>
<protein>
    <submittedName>
        <fullName evidence="1">Tat (Twin-arginine translocation) pathway signal sequence</fullName>
    </submittedName>
</protein>
<dbReference type="InterPro" id="IPR006311">
    <property type="entry name" value="TAT_signal"/>
</dbReference>
<evidence type="ECO:0000313" key="2">
    <source>
        <dbReference type="Proteomes" id="UP000198935"/>
    </source>
</evidence>
<proteinExistence type="predicted"/>